<dbReference type="Proteomes" id="UP001362311">
    <property type="component" value="Unassembled WGS sequence"/>
</dbReference>
<dbReference type="SMART" id="SM00354">
    <property type="entry name" value="HTH_LACI"/>
    <property type="match status" value="1"/>
</dbReference>
<evidence type="ECO:0000256" key="3">
    <source>
        <dbReference type="ARBA" id="ARBA00023163"/>
    </source>
</evidence>
<keyword evidence="1" id="KW-0805">Transcription regulation</keyword>
<dbReference type="PRINTS" id="PR00036">
    <property type="entry name" value="HTHLACI"/>
</dbReference>
<dbReference type="InterPro" id="IPR028082">
    <property type="entry name" value="Peripla_BP_I"/>
</dbReference>
<evidence type="ECO:0000256" key="1">
    <source>
        <dbReference type="ARBA" id="ARBA00023015"/>
    </source>
</evidence>
<dbReference type="GO" id="GO:0003677">
    <property type="term" value="F:DNA binding"/>
    <property type="evidence" value="ECO:0007669"/>
    <property type="project" value="UniProtKB-KW"/>
</dbReference>
<accession>A0ABD5K0L3</accession>
<comment type="caution">
    <text evidence="5">The sequence shown here is derived from an EMBL/GenBank/DDBJ whole genome shotgun (WGS) entry which is preliminary data.</text>
</comment>
<dbReference type="Pfam" id="PF13377">
    <property type="entry name" value="Peripla_BP_3"/>
    <property type="match status" value="1"/>
</dbReference>
<feature type="domain" description="HTH lacI-type" evidence="4">
    <location>
        <begin position="11"/>
        <end position="66"/>
    </location>
</feature>
<dbReference type="CDD" id="cd06267">
    <property type="entry name" value="PBP1_LacI_sugar_binding-like"/>
    <property type="match status" value="1"/>
</dbReference>
<dbReference type="Gene3D" id="1.10.260.40">
    <property type="entry name" value="lambda repressor-like DNA-binding domains"/>
    <property type="match status" value="1"/>
</dbReference>
<evidence type="ECO:0000256" key="2">
    <source>
        <dbReference type="ARBA" id="ARBA00023125"/>
    </source>
</evidence>
<protein>
    <submittedName>
        <fullName evidence="5">LacI family DNA-binding transcriptional regulator</fullName>
    </submittedName>
</protein>
<evidence type="ECO:0000313" key="5">
    <source>
        <dbReference type="EMBL" id="MEJ5902530.1"/>
    </source>
</evidence>
<reference evidence="5 6" key="1">
    <citation type="submission" date="2024-03" db="EMBL/GenBank/DDBJ databases">
        <title>Reference genomes for the five species model microbial community.</title>
        <authorList>
            <person name="Padfield D."/>
        </authorList>
    </citation>
    <scope>NUCLEOTIDE SEQUENCE [LARGE SCALE GENOMIC DNA]</scope>
    <source>
        <strain evidence="5 6">AB1</strain>
    </source>
</reference>
<dbReference type="InterPro" id="IPR046335">
    <property type="entry name" value="LacI/GalR-like_sensor"/>
</dbReference>
<sequence>MKRTSKASKPATVHDVARVSGVSTATVSRVFNGKLGSVLPETAERVRTAARGLGYTPSEIGRSLRLATTTVVVMLVPDATNDFCADVAVSVERSLKAVGLSMVLMNTSEDADQQDQLLSDAEGLRPHGLVLLGAIDTPKLREIAERHKRLVFLNRRPPPAIKAPYVGIDNMAAGLEVGRYFARQGYEHCAVIHGPRQYSASRDRLEGFLEGYGDRASVRQIESTLNMEAGYEHGLELLKEDKVRAVFCGNDMIAYGIHRAAMECGVRVPEDLAICGFDDNRVNEWLAPWLTTVKVPALDFGPAVAALFDPDNSADIQSDDVVLPFTLTKRKSA</sequence>
<organism evidence="5 6">
    <name type="scientific">Ochrobactrum teleogrylli</name>
    <dbReference type="NCBI Taxonomy" id="2479765"/>
    <lineage>
        <taxon>Bacteria</taxon>
        <taxon>Pseudomonadati</taxon>
        <taxon>Pseudomonadota</taxon>
        <taxon>Alphaproteobacteria</taxon>
        <taxon>Hyphomicrobiales</taxon>
        <taxon>Brucellaceae</taxon>
        <taxon>Brucella/Ochrobactrum group</taxon>
        <taxon>Ochrobactrum</taxon>
    </lineage>
</organism>
<keyword evidence="2 5" id="KW-0238">DNA-binding</keyword>
<keyword evidence="3" id="KW-0804">Transcription</keyword>
<dbReference type="PROSITE" id="PS50932">
    <property type="entry name" value="HTH_LACI_2"/>
    <property type="match status" value="1"/>
</dbReference>
<gene>
    <name evidence="5" type="ORF">WIX40_20800</name>
</gene>
<dbReference type="PANTHER" id="PTHR30146">
    <property type="entry name" value="LACI-RELATED TRANSCRIPTIONAL REPRESSOR"/>
    <property type="match status" value="1"/>
</dbReference>
<dbReference type="InterPro" id="IPR010982">
    <property type="entry name" value="Lambda_DNA-bd_dom_sf"/>
</dbReference>
<name>A0ABD5K0L3_9HYPH</name>
<dbReference type="InterPro" id="IPR000843">
    <property type="entry name" value="HTH_LacI"/>
</dbReference>
<dbReference type="GO" id="GO:0006355">
    <property type="term" value="P:regulation of DNA-templated transcription"/>
    <property type="evidence" value="ECO:0007669"/>
    <property type="project" value="UniProtKB-ARBA"/>
</dbReference>
<evidence type="ECO:0000259" key="4">
    <source>
        <dbReference type="PROSITE" id="PS50932"/>
    </source>
</evidence>
<dbReference type="SUPFAM" id="SSF53822">
    <property type="entry name" value="Periplasmic binding protein-like I"/>
    <property type="match status" value="1"/>
</dbReference>
<evidence type="ECO:0000313" key="6">
    <source>
        <dbReference type="Proteomes" id="UP001362311"/>
    </source>
</evidence>
<dbReference type="Gene3D" id="3.40.50.2300">
    <property type="match status" value="2"/>
</dbReference>
<dbReference type="PANTHER" id="PTHR30146:SF109">
    <property type="entry name" value="HTH-TYPE TRANSCRIPTIONAL REGULATOR GALS"/>
    <property type="match status" value="1"/>
</dbReference>
<dbReference type="EMBL" id="JBBHKQ010000002">
    <property type="protein sequence ID" value="MEJ5902530.1"/>
    <property type="molecule type" value="Genomic_DNA"/>
</dbReference>
<dbReference type="RefSeq" id="WP_339441883.1">
    <property type="nucleotide sequence ID" value="NZ_JBBHKQ010000002.1"/>
</dbReference>
<proteinExistence type="predicted"/>
<dbReference type="SUPFAM" id="SSF47413">
    <property type="entry name" value="lambda repressor-like DNA-binding domains"/>
    <property type="match status" value="1"/>
</dbReference>
<dbReference type="Pfam" id="PF00356">
    <property type="entry name" value="LacI"/>
    <property type="match status" value="1"/>
</dbReference>
<dbReference type="AlphaFoldDB" id="A0ABD5K0L3"/>
<dbReference type="CDD" id="cd01392">
    <property type="entry name" value="HTH_LacI"/>
    <property type="match status" value="1"/>
</dbReference>